<dbReference type="RefSeq" id="WP_089818290.1">
    <property type="nucleotide sequence ID" value="NZ_FOZK01000004.1"/>
</dbReference>
<dbReference type="PROSITE" id="PS00622">
    <property type="entry name" value="HTH_LUXR_1"/>
    <property type="match status" value="1"/>
</dbReference>
<dbReference type="OrthoDB" id="156233at2157"/>
<dbReference type="PANTHER" id="PTHR34236">
    <property type="entry name" value="DIMETHYL SULFOXIDE REDUCTASE TRANSCRIPTIONAL ACTIVATOR"/>
    <property type="match status" value="1"/>
</dbReference>
<dbReference type="SUPFAM" id="SSF46894">
    <property type="entry name" value="C-terminal effector domain of the bipartite response regulators"/>
    <property type="match status" value="1"/>
</dbReference>
<evidence type="ECO:0000313" key="5">
    <source>
        <dbReference type="Proteomes" id="UP000199062"/>
    </source>
</evidence>
<evidence type="ECO:0000256" key="2">
    <source>
        <dbReference type="ARBA" id="ARBA00023163"/>
    </source>
</evidence>
<sequence length="223" mass="24882">MPGSFIVDVVLTHPDLPLGPTLKAIPTASITEVSIRPATTADLPAVLYRVRDVDFRTFKSALEHDDTISEWTQTMDFGDTRLYRVQHGPTTKFVTPTLSDFRIHVISIESAGRDWHFRLETAERDHLSSFWDHCRAEDIQFELETLLSSGAQQIEERVAIKAALTERQLEVARVVAQLDYYDKGGVSAEDVAAELGIAPSTLSTHLRRINAKIFATLFDDASG</sequence>
<dbReference type="InterPro" id="IPR036388">
    <property type="entry name" value="WH-like_DNA-bd_sf"/>
</dbReference>
<dbReference type="InterPro" id="IPR000792">
    <property type="entry name" value="Tscrpt_reg_LuxR_C"/>
</dbReference>
<dbReference type="GO" id="GO:0006355">
    <property type="term" value="P:regulation of DNA-templated transcription"/>
    <property type="evidence" value="ECO:0007669"/>
    <property type="project" value="InterPro"/>
</dbReference>
<keyword evidence="1" id="KW-0805">Transcription regulation</keyword>
<dbReference type="GO" id="GO:0003677">
    <property type="term" value="F:DNA binding"/>
    <property type="evidence" value="ECO:0007669"/>
    <property type="project" value="InterPro"/>
</dbReference>
<dbReference type="InterPro" id="IPR016032">
    <property type="entry name" value="Sig_transdc_resp-reg_C-effctor"/>
</dbReference>
<gene>
    <name evidence="4" type="ORF">SAMN05216559_3587</name>
</gene>
<proteinExistence type="predicted"/>
<dbReference type="AlphaFoldDB" id="A0A1I6M287"/>
<name>A0A1I6M287_9EURY</name>
<evidence type="ECO:0000259" key="3">
    <source>
        <dbReference type="PROSITE" id="PS00622"/>
    </source>
</evidence>
<accession>A0A1I6M287</accession>
<organism evidence="4 5">
    <name type="scientific">Halomicrobium zhouii</name>
    <dbReference type="NCBI Taxonomy" id="767519"/>
    <lineage>
        <taxon>Archaea</taxon>
        <taxon>Methanobacteriati</taxon>
        <taxon>Methanobacteriota</taxon>
        <taxon>Stenosarchaea group</taxon>
        <taxon>Halobacteria</taxon>
        <taxon>Halobacteriales</taxon>
        <taxon>Haloarculaceae</taxon>
        <taxon>Halomicrobium</taxon>
    </lineage>
</organism>
<evidence type="ECO:0000313" key="4">
    <source>
        <dbReference type="EMBL" id="SFS09801.1"/>
    </source>
</evidence>
<protein>
    <submittedName>
        <fullName evidence="4">HTH DNA binding domain-containing protein</fullName>
    </submittedName>
</protein>
<dbReference type="Pfam" id="PF04967">
    <property type="entry name" value="HTH_10"/>
    <property type="match status" value="1"/>
</dbReference>
<dbReference type="EMBL" id="FOZK01000004">
    <property type="protein sequence ID" value="SFS09801.1"/>
    <property type="molecule type" value="Genomic_DNA"/>
</dbReference>
<keyword evidence="2" id="KW-0804">Transcription</keyword>
<dbReference type="PANTHER" id="PTHR34236:SF1">
    <property type="entry name" value="DIMETHYL SULFOXIDE REDUCTASE TRANSCRIPTIONAL ACTIVATOR"/>
    <property type="match status" value="1"/>
</dbReference>
<reference evidence="4 5" key="1">
    <citation type="submission" date="2016-10" db="EMBL/GenBank/DDBJ databases">
        <authorList>
            <person name="de Groot N.N."/>
        </authorList>
    </citation>
    <scope>NUCLEOTIDE SEQUENCE [LARGE SCALE GENOMIC DNA]</scope>
    <source>
        <strain evidence="4 5">CGMCC 1.10457</strain>
    </source>
</reference>
<feature type="domain" description="HTH luxR-type" evidence="3">
    <location>
        <begin position="185"/>
        <end position="212"/>
    </location>
</feature>
<dbReference type="Proteomes" id="UP000199062">
    <property type="component" value="Unassembled WGS sequence"/>
</dbReference>
<evidence type="ECO:0000256" key="1">
    <source>
        <dbReference type="ARBA" id="ARBA00023015"/>
    </source>
</evidence>
<keyword evidence="5" id="KW-1185">Reference proteome</keyword>
<dbReference type="Gene3D" id="1.10.10.10">
    <property type="entry name" value="Winged helix-like DNA-binding domain superfamily/Winged helix DNA-binding domain"/>
    <property type="match status" value="1"/>
</dbReference>
<dbReference type="Pfam" id="PF15915">
    <property type="entry name" value="BAT"/>
    <property type="match status" value="1"/>
</dbReference>
<dbReference type="InterPro" id="IPR031803">
    <property type="entry name" value="BAT_GAF/HTH-assoc"/>
</dbReference>
<dbReference type="InterPro" id="IPR007050">
    <property type="entry name" value="HTH_bacterioopsin"/>
</dbReference>